<dbReference type="InterPro" id="IPR001753">
    <property type="entry name" value="Enoyl-CoA_hydra/iso"/>
</dbReference>
<evidence type="ECO:0000256" key="3">
    <source>
        <dbReference type="ARBA" id="ARBA00023140"/>
    </source>
</evidence>
<organism evidence="5 6">
    <name type="scientific">Steroidobacter gossypii</name>
    <dbReference type="NCBI Taxonomy" id="2805490"/>
    <lineage>
        <taxon>Bacteria</taxon>
        <taxon>Pseudomonadati</taxon>
        <taxon>Pseudomonadota</taxon>
        <taxon>Gammaproteobacteria</taxon>
        <taxon>Steroidobacterales</taxon>
        <taxon>Steroidobacteraceae</taxon>
        <taxon>Steroidobacter</taxon>
    </lineage>
</organism>
<protein>
    <submittedName>
        <fullName evidence="5">Enoyl-CoA hydratase/isomerase family protein</fullName>
    </submittedName>
</protein>
<reference evidence="5 6" key="1">
    <citation type="journal article" date="2021" name="Int. J. Syst. Evol. Microbiol.">
        <title>Steroidobacter gossypii sp. nov., isolated from soil of cotton cropping field.</title>
        <authorList>
            <person name="Huang R."/>
            <person name="Yang S."/>
            <person name="Zhen C."/>
            <person name="Liu W."/>
        </authorList>
    </citation>
    <scope>NUCLEOTIDE SEQUENCE [LARGE SCALE GENOMIC DNA]</scope>
    <source>
        <strain evidence="5 6">S1-65</strain>
    </source>
</reference>
<dbReference type="Proteomes" id="UP000661077">
    <property type="component" value="Unassembled WGS sequence"/>
</dbReference>
<dbReference type="InterPro" id="IPR051053">
    <property type="entry name" value="ECH/Chromodomain_protein"/>
</dbReference>
<comment type="caution">
    <text evidence="5">The sequence shown here is derived from an EMBL/GenBank/DDBJ whole genome shotgun (WGS) entry which is preliminary data.</text>
</comment>
<evidence type="ECO:0000313" key="5">
    <source>
        <dbReference type="EMBL" id="MBM0105529.1"/>
    </source>
</evidence>
<comment type="similarity">
    <text evidence="2">Belongs to the enoyl-CoA hydratase/isomerase family.</text>
</comment>
<accession>A0ABS1WX27</accession>
<name>A0ABS1WX27_9GAMM</name>
<gene>
    <name evidence="5" type="ORF">JM946_12255</name>
</gene>
<dbReference type="Pfam" id="PF00378">
    <property type="entry name" value="ECH_1"/>
    <property type="match status" value="1"/>
</dbReference>
<keyword evidence="6" id="KW-1185">Reference proteome</keyword>
<dbReference type="EMBL" id="JAEVLS010000002">
    <property type="protein sequence ID" value="MBM0105529.1"/>
    <property type="molecule type" value="Genomic_DNA"/>
</dbReference>
<dbReference type="InterPro" id="IPR029045">
    <property type="entry name" value="ClpP/crotonase-like_dom_sf"/>
</dbReference>
<proteinExistence type="inferred from homology"/>
<evidence type="ECO:0000256" key="1">
    <source>
        <dbReference type="ARBA" id="ARBA00004275"/>
    </source>
</evidence>
<sequence>MTEHVRIALEEGVLRLTLARADKKNALTQAMYAALGNALARAETDSSVRAVLLEADGDAFTAGNDLGDFAAVAAGKLAREDMTTHLFLDALATARKPIVAAVQGLAVGIGVTMLLHCDLVFVADDAKLSTPFVNLALVPEAASSALLQARIGYARAYAMFALGEPIDGRTAASIGLANAALPATEVRTKALAAARLLATKPMGALQATKQLMRDGAAIAALMAKESEIFGARLKSPETAEALRAFAERRPPDFSKFSG</sequence>
<dbReference type="PANTHER" id="PTHR43684">
    <property type="match status" value="1"/>
</dbReference>
<dbReference type="CDD" id="cd06558">
    <property type="entry name" value="crotonase-like"/>
    <property type="match status" value="1"/>
</dbReference>
<dbReference type="Gene3D" id="3.90.226.10">
    <property type="entry name" value="2-enoyl-CoA Hydratase, Chain A, domain 1"/>
    <property type="match status" value="1"/>
</dbReference>
<dbReference type="RefSeq" id="WP_203167568.1">
    <property type="nucleotide sequence ID" value="NZ_JAEVLS010000002.1"/>
</dbReference>
<dbReference type="PANTHER" id="PTHR43684:SF1">
    <property type="entry name" value="ENOYL-COA DELTA ISOMERASE 2"/>
    <property type="match status" value="1"/>
</dbReference>
<keyword evidence="3" id="KW-0576">Peroxisome</keyword>
<evidence type="ECO:0000256" key="2">
    <source>
        <dbReference type="ARBA" id="ARBA00005254"/>
    </source>
</evidence>
<keyword evidence="4" id="KW-0413">Isomerase</keyword>
<dbReference type="InterPro" id="IPR014748">
    <property type="entry name" value="Enoyl-CoA_hydra_C"/>
</dbReference>
<evidence type="ECO:0000256" key="4">
    <source>
        <dbReference type="ARBA" id="ARBA00023235"/>
    </source>
</evidence>
<evidence type="ECO:0000313" key="6">
    <source>
        <dbReference type="Proteomes" id="UP000661077"/>
    </source>
</evidence>
<dbReference type="Gene3D" id="1.10.12.10">
    <property type="entry name" value="Lyase 2-enoyl-coa Hydratase, Chain A, domain 2"/>
    <property type="match status" value="1"/>
</dbReference>
<dbReference type="SUPFAM" id="SSF52096">
    <property type="entry name" value="ClpP/crotonase"/>
    <property type="match status" value="1"/>
</dbReference>
<comment type="subcellular location">
    <subcellularLocation>
        <location evidence="1">Peroxisome</location>
    </subcellularLocation>
</comment>